<dbReference type="Gene3D" id="3.90.550.10">
    <property type="entry name" value="Spore Coat Polysaccharide Biosynthesis Protein SpsA, Chain A"/>
    <property type="match status" value="1"/>
</dbReference>
<gene>
    <name evidence="4" type="ORF">EGD98_19485</name>
</gene>
<organism evidence="4 5">
    <name type="scientific">Haloarcula salinisoli</name>
    <dbReference type="NCBI Taxonomy" id="2487746"/>
    <lineage>
        <taxon>Archaea</taxon>
        <taxon>Methanobacteriati</taxon>
        <taxon>Methanobacteriota</taxon>
        <taxon>Stenosarchaea group</taxon>
        <taxon>Halobacteria</taxon>
        <taxon>Halobacteriales</taxon>
        <taxon>Haloarculaceae</taxon>
        <taxon>Haloarcula</taxon>
    </lineage>
</organism>
<dbReference type="RefSeq" id="WP_220590027.1">
    <property type="nucleotide sequence ID" value="NZ_RKLQ01000006.1"/>
</dbReference>
<evidence type="ECO:0000256" key="2">
    <source>
        <dbReference type="SAM" id="Phobius"/>
    </source>
</evidence>
<comment type="caution">
    <text evidence="4">The sequence shown here is derived from an EMBL/GenBank/DDBJ whole genome shotgun (WGS) entry which is preliminary data.</text>
</comment>
<evidence type="ECO:0000313" key="4">
    <source>
        <dbReference type="EMBL" id="MBX0305830.1"/>
    </source>
</evidence>
<sequence length="400" mass="44144">MYEGKTVGVVIPAYNEEEFIEAVIRGVPEYVDRIYAVDDASTDATWTEILAAPTAEDGPGPRYEQTDGGTDRGTTGNGLTPTRSSDRTDPDQPDGTADLQESWSVESMADSETPVHRALAERTQELRRQGRVVAIQHRSNQGAGGAIKTGYLAALVDGVDAVATIDGDGQMDPGVLSDLLDPIVDDDIDYTKGNRLLHREYRSEMPTLRLVGNFILTFLTKIASGYWRVMDPQNGYTVISRQALEAVSVREMYEDYGYCNELLIKLNVADTRIADVPTDVEYSDEESHIQYSSYIPRVSMLLLRGFLWRLKTKYLILDFHPLVFFYFLGAASSGVGVLSGLYTVWQSLATGSSYLLDEIVSPVLLVTGLTFLLVAMVLDRAENDALVRPQQLGANSARME</sequence>
<accession>A0A8J8CEK7</accession>
<protein>
    <submittedName>
        <fullName evidence="4">Glycosyltransferase family 2 protein</fullName>
    </submittedName>
</protein>
<dbReference type="SUPFAM" id="SSF53448">
    <property type="entry name" value="Nucleotide-diphospho-sugar transferases"/>
    <property type="match status" value="1"/>
</dbReference>
<proteinExistence type="predicted"/>
<dbReference type="EMBL" id="RKLQ01000006">
    <property type="protein sequence ID" value="MBX0305830.1"/>
    <property type="molecule type" value="Genomic_DNA"/>
</dbReference>
<dbReference type="InterPro" id="IPR050256">
    <property type="entry name" value="Glycosyltransferase_2"/>
</dbReference>
<dbReference type="InterPro" id="IPR029044">
    <property type="entry name" value="Nucleotide-diphossugar_trans"/>
</dbReference>
<dbReference type="Pfam" id="PF00535">
    <property type="entry name" value="Glycos_transf_2"/>
    <property type="match status" value="2"/>
</dbReference>
<keyword evidence="2" id="KW-0472">Membrane</keyword>
<dbReference type="Proteomes" id="UP000783863">
    <property type="component" value="Unassembled WGS sequence"/>
</dbReference>
<dbReference type="CDD" id="cd04179">
    <property type="entry name" value="DPM_DPG-synthase_like"/>
    <property type="match status" value="1"/>
</dbReference>
<evidence type="ECO:0000259" key="3">
    <source>
        <dbReference type="Pfam" id="PF00535"/>
    </source>
</evidence>
<evidence type="ECO:0000313" key="5">
    <source>
        <dbReference type="Proteomes" id="UP000783863"/>
    </source>
</evidence>
<feature type="region of interest" description="Disordered" evidence="1">
    <location>
        <begin position="51"/>
        <end position="99"/>
    </location>
</feature>
<feature type="compositionally biased region" description="Low complexity" evidence="1">
    <location>
        <begin position="66"/>
        <end position="80"/>
    </location>
</feature>
<evidence type="ECO:0000256" key="1">
    <source>
        <dbReference type="SAM" id="MobiDB-lite"/>
    </source>
</evidence>
<feature type="transmembrane region" description="Helical" evidence="2">
    <location>
        <begin position="322"/>
        <end position="344"/>
    </location>
</feature>
<dbReference type="InterPro" id="IPR001173">
    <property type="entry name" value="Glyco_trans_2-like"/>
</dbReference>
<dbReference type="AlphaFoldDB" id="A0A8J8CEK7"/>
<keyword evidence="5" id="KW-1185">Reference proteome</keyword>
<dbReference type="PANTHER" id="PTHR48090">
    <property type="entry name" value="UNDECAPRENYL-PHOSPHATE 4-DEOXY-4-FORMAMIDO-L-ARABINOSE TRANSFERASE-RELATED"/>
    <property type="match status" value="1"/>
</dbReference>
<feature type="domain" description="Glycosyltransferase 2-like" evidence="3">
    <location>
        <begin position="9"/>
        <end position="52"/>
    </location>
</feature>
<feature type="transmembrane region" description="Helical" evidence="2">
    <location>
        <begin position="359"/>
        <end position="378"/>
    </location>
</feature>
<reference evidence="4" key="1">
    <citation type="submission" date="2021-06" db="EMBL/GenBank/DDBJ databases">
        <title>Halomicroarcula sp. F24A a new haloarchaeum isolated from saline soil.</title>
        <authorList>
            <person name="Duran-Viseras A."/>
            <person name="Sanchez-Porro C."/>
            <person name="Ventosa A."/>
        </authorList>
    </citation>
    <scope>NUCLEOTIDE SEQUENCE</scope>
    <source>
        <strain evidence="4">F24A</strain>
    </source>
</reference>
<feature type="domain" description="Glycosyltransferase 2-like" evidence="3">
    <location>
        <begin position="117"/>
        <end position="246"/>
    </location>
</feature>
<dbReference type="PANTHER" id="PTHR48090:SF6">
    <property type="entry name" value="SLR5056 PROTEIN"/>
    <property type="match status" value="1"/>
</dbReference>
<name>A0A8J8CEK7_9EURY</name>
<keyword evidence="2" id="KW-1133">Transmembrane helix</keyword>
<keyword evidence="2" id="KW-0812">Transmembrane</keyword>